<feature type="signal peptide" evidence="14">
    <location>
        <begin position="1"/>
        <end position="15"/>
    </location>
</feature>
<feature type="chain" id="PRO_5040290761" description="inositol-phosphate phosphatase" evidence="14">
    <location>
        <begin position="16"/>
        <end position="154"/>
    </location>
</feature>
<evidence type="ECO:0000256" key="2">
    <source>
        <dbReference type="ARBA" id="ARBA00001946"/>
    </source>
</evidence>
<evidence type="ECO:0000256" key="9">
    <source>
        <dbReference type="ARBA" id="ARBA00022801"/>
    </source>
</evidence>
<dbReference type="SUPFAM" id="SSF56655">
    <property type="entry name" value="Carbohydrate phosphatase"/>
    <property type="match status" value="1"/>
</dbReference>
<gene>
    <name evidence="15" type="ORF">MELIAE_LOCUS1148</name>
</gene>
<evidence type="ECO:0000313" key="15">
    <source>
        <dbReference type="EMBL" id="CAH0547098.1"/>
    </source>
</evidence>
<reference evidence="15" key="1">
    <citation type="submission" date="2021-12" db="EMBL/GenBank/DDBJ databases">
        <authorList>
            <person name="King R."/>
        </authorList>
    </citation>
    <scope>NUCLEOTIDE SEQUENCE</scope>
</reference>
<keyword evidence="12" id="KW-0472">Membrane</keyword>
<evidence type="ECO:0000256" key="13">
    <source>
        <dbReference type="ARBA" id="ARBA00042119"/>
    </source>
</evidence>
<dbReference type="EMBL" id="OV121132">
    <property type="protein sequence ID" value="CAH0547098.1"/>
    <property type="molecule type" value="Genomic_DNA"/>
</dbReference>
<keyword evidence="14" id="KW-0732">Signal</keyword>
<keyword evidence="11" id="KW-1133">Transmembrane helix</keyword>
<dbReference type="EC" id="3.1.3.25" evidence="6"/>
<evidence type="ECO:0000256" key="14">
    <source>
        <dbReference type="SAM" id="SignalP"/>
    </source>
</evidence>
<evidence type="ECO:0000256" key="4">
    <source>
        <dbReference type="ARBA" id="ARBA00005152"/>
    </source>
</evidence>
<dbReference type="GO" id="GO:0012505">
    <property type="term" value="C:endomembrane system"/>
    <property type="evidence" value="ECO:0007669"/>
    <property type="project" value="TreeGrafter"/>
</dbReference>
<evidence type="ECO:0000256" key="3">
    <source>
        <dbReference type="ARBA" id="ARBA00004167"/>
    </source>
</evidence>
<evidence type="ECO:0000313" key="16">
    <source>
        <dbReference type="Proteomes" id="UP001154078"/>
    </source>
</evidence>
<evidence type="ECO:0000256" key="11">
    <source>
        <dbReference type="ARBA" id="ARBA00022989"/>
    </source>
</evidence>
<dbReference type="PANTHER" id="PTHR43028:SF4">
    <property type="entry name" value="INOSITOL MONOPHOSPHATASE 3"/>
    <property type="match status" value="1"/>
</dbReference>
<dbReference type="GO" id="GO:0016020">
    <property type="term" value="C:membrane"/>
    <property type="evidence" value="ECO:0007669"/>
    <property type="project" value="UniProtKB-SubCell"/>
</dbReference>
<protein>
    <recommendedName>
        <fullName evidence="6">inositol-phosphate phosphatase</fullName>
        <ecNumber evidence="6">3.1.3.25</ecNumber>
    </recommendedName>
    <alternativeName>
        <fullName evidence="13">Myo-inositol monophosphatase A3</fullName>
    </alternativeName>
</protein>
<dbReference type="PANTHER" id="PTHR43028">
    <property type="entry name" value="3'(2'),5'-BISPHOSPHATE NUCLEOTIDASE 1"/>
    <property type="match status" value="1"/>
</dbReference>
<dbReference type="AlphaFoldDB" id="A0A9P0ARD0"/>
<evidence type="ECO:0000256" key="7">
    <source>
        <dbReference type="ARBA" id="ARBA00022692"/>
    </source>
</evidence>
<dbReference type="GO" id="GO:0046872">
    <property type="term" value="F:metal ion binding"/>
    <property type="evidence" value="ECO:0007669"/>
    <property type="project" value="UniProtKB-KW"/>
</dbReference>
<comment type="catalytic activity">
    <reaction evidence="1">
        <text>a myo-inositol phosphate + H2O = myo-inositol + phosphate</text>
        <dbReference type="Rhea" id="RHEA:24056"/>
        <dbReference type="ChEBI" id="CHEBI:15377"/>
        <dbReference type="ChEBI" id="CHEBI:17268"/>
        <dbReference type="ChEBI" id="CHEBI:43474"/>
        <dbReference type="ChEBI" id="CHEBI:84139"/>
        <dbReference type="EC" id="3.1.3.25"/>
    </reaction>
</comment>
<evidence type="ECO:0000256" key="12">
    <source>
        <dbReference type="ARBA" id="ARBA00023136"/>
    </source>
</evidence>
<evidence type="ECO:0000256" key="6">
    <source>
        <dbReference type="ARBA" id="ARBA00013106"/>
    </source>
</evidence>
<comment type="pathway">
    <text evidence="4">Polyol metabolism; myo-inositol biosynthesis; myo-inositol from D-glucose 6-phosphate: step 2/2.</text>
</comment>
<comment type="subcellular location">
    <subcellularLocation>
        <location evidence="3">Membrane</location>
        <topology evidence="3">Single-pass membrane protein</topology>
    </subcellularLocation>
</comment>
<keyword evidence="8" id="KW-0479">Metal-binding</keyword>
<comment type="similarity">
    <text evidence="5">Belongs to the inositol monophosphatase superfamily.</text>
</comment>
<keyword evidence="16" id="KW-1185">Reference proteome</keyword>
<name>A0A9P0ARD0_BRAAE</name>
<accession>A0A9P0ARD0</accession>
<dbReference type="InterPro" id="IPR000760">
    <property type="entry name" value="Inositol_monophosphatase-like"/>
</dbReference>
<dbReference type="Proteomes" id="UP001154078">
    <property type="component" value="Chromosome 1"/>
</dbReference>
<dbReference type="GO" id="GO:0052834">
    <property type="term" value="F:inositol monophosphate phosphatase activity"/>
    <property type="evidence" value="ECO:0007669"/>
    <property type="project" value="UniProtKB-EC"/>
</dbReference>
<proteinExistence type="inferred from homology"/>
<evidence type="ECO:0000256" key="5">
    <source>
        <dbReference type="ARBA" id="ARBA00009759"/>
    </source>
</evidence>
<dbReference type="GO" id="GO:0008254">
    <property type="term" value="F:3'-nucleotidase activity"/>
    <property type="evidence" value="ECO:0007669"/>
    <property type="project" value="TreeGrafter"/>
</dbReference>
<comment type="cofactor">
    <cofactor evidence="2">
        <name>Mg(2+)</name>
        <dbReference type="ChEBI" id="CHEBI:18420"/>
    </cofactor>
</comment>
<dbReference type="OrthoDB" id="74460at2759"/>
<evidence type="ECO:0000256" key="8">
    <source>
        <dbReference type="ARBA" id="ARBA00022723"/>
    </source>
</evidence>
<organism evidence="15 16">
    <name type="scientific">Brassicogethes aeneus</name>
    <name type="common">Rape pollen beetle</name>
    <name type="synonym">Meligethes aeneus</name>
    <dbReference type="NCBI Taxonomy" id="1431903"/>
    <lineage>
        <taxon>Eukaryota</taxon>
        <taxon>Metazoa</taxon>
        <taxon>Ecdysozoa</taxon>
        <taxon>Arthropoda</taxon>
        <taxon>Hexapoda</taxon>
        <taxon>Insecta</taxon>
        <taxon>Pterygota</taxon>
        <taxon>Neoptera</taxon>
        <taxon>Endopterygota</taxon>
        <taxon>Coleoptera</taxon>
        <taxon>Polyphaga</taxon>
        <taxon>Cucujiformia</taxon>
        <taxon>Nitidulidae</taxon>
        <taxon>Meligethinae</taxon>
        <taxon>Brassicogethes</taxon>
    </lineage>
</organism>
<dbReference type="Gene3D" id="3.30.540.10">
    <property type="entry name" value="Fructose-1,6-Bisphosphatase, subunit A, domain 1"/>
    <property type="match status" value="1"/>
</dbReference>
<keyword evidence="9" id="KW-0378">Hydrolase</keyword>
<dbReference type="InterPro" id="IPR050725">
    <property type="entry name" value="CysQ/Inositol_MonoPase"/>
</dbReference>
<dbReference type="Pfam" id="PF00459">
    <property type="entry name" value="Inositol_P"/>
    <property type="match status" value="1"/>
</dbReference>
<evidence type="ECO:0000256" key="1">
    <source>
        <dbReference type="ARBA" id="ARBA00001033"/>
    </source>
</evidence>
<evidence type="ECO:0000256" key="10">
    <source>
        <dbReference type="ARBA" id="ARBA00022842"/>
    </source>
</evidence>
<keyword evidence="10" id="KW-0460">Magnesium</keyword>
<sequence>MLLFILERLFEYVTTMVCVAVKGKPIIGVIHKPFLKQTYWAWVGKEKSKNIIIKKASRNQKLIIISRSHSGKIQEVITKSFFHPFNLVKAAGAENGEGAALTVNGERYRTMIRDFFGLEWMGWILRIFGSNRTVLRAILQSRHSLYCIRSSKVP</sequence>
<keyword evidence="7" id="KW-0812">Transmembrane</keyword>